<dbReference type="Proteomes" id="UP000042958">
    <property type="component" value="Unassembled WGS sequence"/>
</dbReference>
<sequence>MMKVAGPGIHIRRPATSYQIPHHIWQKAMYKSPDAILHQGRSITPFSLILKNMDTLQFRNRLDKRARRGERLSDEEIEFITNKSAELADAPTEENDRVHPDQVAWAVRAHHALSKPANEINEQDASEVMSKESRAFDKLPATGSVASHVQSAGQKNTSNTGGG</sequence>
<feature type="compositionally biased region" description="Polar residues" evidence="1">
    <location>
        <begin position="144"/>
        <end position="163"/>
    </location>
</feature>
<dbReference type="OrthoDB" id="2799468at2759"/>
<evidence type="ECO:0000256" key="1">
    <source>
        <dbReference type="SAM" id="MobiDB-lite"/>
    </source>
</evidence>
<protein>
    <submittedName>
        <fullName evidence="2">Uncharacterized protein</fullName>
    </submittedName>
</protein>
<feature type="region of interest" description="Disordered" evidence="1">
    <location>
        <begin position="114"/>
        <end position="163"/>
    </location>
</feature>
<reference evidence="3" key="1">
    <citation type="journal article" date="2015" name="Genome Announc.">
        <title>Draft genome sequence of the fungus Penicillium brasilianum MG11.</title>
        <authorList>
            <person name="Horn F."/>
            <person name="Linde J."/>
            <person name="Mattern D.J."/>
            <person name="Walther G."/>
            <person name="Guthke R."/>
            <person name="Brakhage A.A."/>
            <person name="Valiante V."/>
        </authorList>
    </citation>
    <scope>NUCLEOTIDE SEQUENCE [LARGE SCALE GENOMIC DNA]</scope>
    <source>
        <strain evidence="3">MG11</strain>
    </source>
</reference>
<dbReference type="EMBL" id="CDHK01000002">
    <property type="protein sequence ID" value="CEJ56195.1"/>
    <property type="molecule type" value="Genomic_DNA"/>
</dbReference>
<gene>
    <name evidence="2" type="ORF">PMG11_02413</name>
</gene>
<evidence type="ECO:0000313" key="3">
    <source>
        <dbReference type="Proteomes" id="UP000042958"/>
    </source>
</evidence>
<name>A0A0F7TI44_PENBI</name>
<proteinExistence type="predicted"/>
<keyword evidence="3" id="KW-1185">Reference proteome</keyword>
<organism evidence="2 3">
    <name type="scientific">Penicillium brasilianum</name>
    <dbReference type="NCBI Taxonomy" id="104259"/>
    <lineage>
        <taxon>Eukaryota</taxon>
        <taxon>Fungi</taxon>
        <taxon>Dikarya</taxon>
        <taxon>Ascomycota</taxon>
        <taxon>Pezizomycotina</taxon>
        <taxon>Eurotiomycetes</taxon>
        <taxon>Eurotiomycetidae</taxon>
        <taxon>Eurotiales</taxon>
        <taxon>Aspergillaceae</taxon>
        <taxon>Penicillium</taxon>
    </lineage>
</organism>
<accession>A0A0F7TI44</accession>
<evidence type="ECO:0000313" key="2">
    <source>
        <dbReference type="EMBL" id="CEJ56195.1"/>
    </source>
</evidence>
<dbReference type="AlphaFoldDB" id="A0A0F7TI44"/>